<sequence length="87" mass="9281">MKPTDTGEGAYRVARIRERLAGDDIAELGVRVEERGGAVLLTGTVSSPEQRDEILRAVQDEVGADTPVRSDLVVASTAAPDVHEELP</sequence>
<protein>
    <submittedName>
        <fullName evidence="2">BON domain-containing protein</fullName>
    </submittedName>
</protein>
<evidence type="ECO:0000259" key="1">
    <source>
        <dbReference type="PROSITE" id="PS50914"/>
    </source>
</evidence>
<dbReference type="InterPro" id="IPR007055">
    <property type="entry name" value="BON_dom"/>
</dbReference>
<dbReference type="AlphaFoldDB" id="A0A1G9Q5Z3"/>
<reference evidence="3" key="1">
    <citation type="submission" date="2016-10" db="EMBL/GenBank/DDBJ databases">
        <authorList>
            <person name="Varghese N."/>
            <person name="Submissions S."/>
        </authorList>
    </citation>
    <scope>NUCLEOTIDE SEQUENCE [LARGE SCALE GENOMIC DNA]</scope>
    <source>
        <strain evidence="3">CGMCC 4.7042</strain>
    </source>
</reference>
<dbReference type="STRING" id="1196353.SAMN05444921_103311"/>
<dbReference type="RefSeq" id="WP_093652976.1">
    <property type="nucleotide sequence ID" value="NZ_FNHI01000003.1"/>
</dbReference>
<keyword evidence="3" id="KW-1185">Reference proteome</keyword>
<dbReference type="PROSITE" id="PS50914">
    <property type="entry name" value="BON"/>
    <property type="match status" value="1"/>
</dbReference>
<dbReference type="Pfam" id="PF04972">
    <property type="entry name" value="BON"/>
    <property type="match status" value="1"/>
</dbReference>
<dbReference type="EMBL" id="FNHI01000003">
    <property type="protein sequence ID" value="SDM06438.1"/>
    <property type="molecule type" value="Genomic_DNA"/>
</dbReference>
<feature type="domain" description="BON" evidence="1">
    <location>
        <begin position="8"/>
        <end position="76"/>
    </location>
</feature>
<name>A0A1G9Q5Z3_9ACTN</name>
<dbReference type="Gene3D" id="3.40.1520.20">
    <property type="match status" value="1"/>
</dbReference>
<evidence type="ECO:0000313" key="3">
    <source>
        <dbReference type="Proteomes" id="UP000199063"/>
    </source>
</evidence>
<evidence type="ECO:0000313" key="2">
    <source>
        <dbReference type="EMBL" id="SDM06438.1"/>
    </source>
</evidence>
<dbReference type="Proteomes" id="UP000199063">
    <property type="component" value="Unassembled WGS sequence"/>
</dbReference>
<dbReference type="GeneID" id="40828747"/>
<accession>A0A1G9Q5Z3</accession>
<dbReference type="OrthoDB" id="4322570at2"/>
<proteinExistence type="predicted"/>
<gene>
    <name evidence="2" type="ORF">SAMN05444921_103311</name>
</gene>
<organism evidence="2 3">
    <name type="scientific">Streptomyces wuyuanensis</name>
    <dbReference type="NCBI Taxonomy" id="1196353"/>
    <lineage>
        <taxon>Bacteria</taxon>
        <taxon>Bacillati</taxon>
        <taxon>Actinomycetota</taxon>
        <taxon>Actinomycetes</taxon>
        <taxon>Kitasatosporales</taxon>
        <taxon>Streptomycetaceae</taxon>
        <taxon>Streptomyces</taxon>
    </lineage>
</organism>